<feature type="domain" description="TLC" evidence="12">
    <location>
        <begin position="196"/>
        <end position="412"/>
    </location>
</feature>
<protein>
    <recommendedName>
        <fullName evidence="12">TLC domain-containing protein</fullName>
    </recommendedName>
</protein>
<sequence>MGRPRRTSSLGEDIRGDTSAPGISTMSTSHAQPGGGGAVDSHCVVPEGRFTKSTQGFIQTPAGIEIPSSEFFHLVPRGLLPQDMEYVPTLGFPKFESKHELNLGSVVNPLVAMALVIGAYGLNPTPENPFHACIFLSYPEPPDPTSHAPTETQYGKGRNDFLFVLFYTFFFSFTREFLMQQVLRPLAIWCGIVKKSKVSRFMEQTYTAVYFSIFGPFGLYVMSRTPIWYFSTTAFYERYPHYTHTADFKTYYLLQAAYWSQQAIVLMLQLEKPRKDFKELVLHHIVTLSLIGLSYRFHFTWIGVAVFVTHDISDFFLATSKTLNYLDHPFTGPYFAFFILIWIYMRHYINLKVIWSIFTEYETVGVWELNWVTQVYKCRIAQVITGGLLGSLQAVNLFWLWLILKIAWRYAVSNIAQDERSDDEDEEEESSESVEADSPKPEITCKDEREVKKKI</sequence>
<evidence type="ECO:0000256" key="6">
    <source>
        <dbReference type="ARBA" id="ARBA00022989"/>
    </source>
</evidence>
<dbReference type="GO" id="GO:0050291">
    <property type="term" value="F:sphingosine N-acyltransferase activity"/>
    <property type="evidence" value="ECO:0007669"/>
    <property type="project" value="InterPro"/>
</dbReference>
<comment type="subcellular location">
    <subcellularLocation>
        <location evidence="1">Endoplasmic reticulum membrane</location>
        <topology evidence="1">Multi-pass membrane protein</topology>
    </subcellularLocation>
</comment>
<keyword evidence="5" id="KW-0256">Endoplasmic reticulum</keyword>
<evidence type="ECO:0000259" key="12">
    <source>
        <dbReference type="PROSITE" id="PS50922"/>
    </source>
</evidence>
<evidence type="ECO:0000256" key="9">
    <source>
        <dbReference type="PROSITE-ProRule" id="PRU00205"/>
    </source>
</evidence>
<evidence type="ECO:0000256" key="11">
    <source>
        <dbReference type="SAM" id="Phobius"/>
    </source>
</evidence>
<evidence type="ECO:0000256" key="8">
    <source>
        <dbReference type="ARBA" id="ARBA00023180"/>
    </source>
</evidence>
<dbReference type="InterPro" id="IPR016439">
    <property type="entry name" value="Lag1/Lac1-like"/>
</dbReference>
<dbReference type="AlphaFoldDB" id="A0A292Q3N9"/>
<keyword evidence="7 9" id="KW-0472">Membrane</keyword>
<feature type="transmembrane region" description="Helical" evidence="11">
    <location>
        <begin position="161"/>
        <end position="178"/>
    </location>
</feature>
<dbReference type="GO" id="GO:0046513">
    <property type="term" value="P:ceramide biosynthetic process"/>
    <property type="evidence" value="ECO:0007669"/>
    <property type="project" value="InterPro"/>
</dbReference>
<dbReference type="SMART" id="SM00724">
    <property type="entry name" value="TLC"/>
    <property type="match status" value="1"/>
</dbReference>
<feature type="region of interest" description="Disordered" evidence="10">
    <location>
        <begin position="416"/>
        <end position="455"/>
    </location>
</feature>
<keyword evidence="3" id="KW-0808">Transferase</keyword>
<dbReference type="InterPro" id="IPR006634">
    <property type="entry name" value="TLC-dom"/>
</dbReference>
<gene>
    <name evidence="13" type="ORF">GSTUAT00001460001</name>
</gene>
<evidence type="ECO:0000256" key="4">
    <source>
        <dbReference type="ARBA" id="ARBA00022692"/>
    </source>
</evidence>
<evidence type="ECO:0000256" key="5">
    <source>
        <dbReference type="ARBA" id="ARBA00022824"/>
    </source>
</evidence>
<comment type="similarity">
    <text evidence="2">Belongs to the sphingosine N-acyltransferase family.</text>
</comment>
<feature type="compositionally biased region" description="Acidic residues" evidence="10">
    <location>
        <begin position="420"/>
        <end position="435"/>
    </location>
</feature>
<evidence type="ECO:0000256" key="7">
    <source>
        <dbReference type="ARBA" id="ARBA00023136"/>
    </source>
</evidence>
<accession>A0A292Q3N9</accession>
<evidence type="ECO:0000313" key="13">
    <source>
        <dbReference type="EMBL" id="CUS14409.1"/>
    </source>
</evidence>
<proteinExistence type="inferred from homology"/>
<keyword evidence="8" id="KW-0325">Glycoprotein</keyword>
<feature type="compositionally biased region" description="Polar residues" evidence="10">
    <location>
        <begin position="21"/>
        <end position="31"/>
    </location>
</feature>
<name>A0A292Q3N9_9PEZI</name>
<dbReference type="GO" id="GO:0005789">
    <property type="term" value="C:endoplasmic reticulum membrane"/>
    <property type="evidence" value="ECO:0007669"/>
    <property type="project" value="UniProtKB-SubCell"/>
</dbReference>
<feature type="compositionally biased region" description="Basic and acidic residues" evidence="10">
    <location>
        <begin position="437"/>
        <end position="455"/>
    </location>
</feature>
<feature type="transmembrane region" description="Helical" evidence="11">
    <location>
        <begin position="328"/>
        <end position="345"/>
    </location>
</feature>
<dbReference type="Pfam" id="PF03798">
    <property type="entry name" value="TRAM_LAG1_CLN8"/>
    <property type="match status" value="1"/>
</dbReference>
<evidence type="ECO:0000313" key="14">
    <source>
        <dbReference type="Proteomes" id="UP001412239"/>
    </source>
</evidence>
<dbReference type="EMBL" id="LN890959">
    <property type="protein sequence ID" value="CUS14409.1"/>
    <property type="molecule type" value="Genomic_DNA"/>
</dbReference>
<keyword evidence="6 11" id="KW-1133">Transmembrane helix</keyword>
<evidence type="ECO:0000256" key="1">
    <source>
        <dbReference type="ARBA" id="ARBA00004477"/>
    </source>
</evidence>
<feature type="region of interest" description="Disordered" evidence="10">
    <location>
        <begin position="1"/>
        <end position="42"/>
    </location>
</feature>
<keyword evidence="4 9" id="KW-0812">Transmembrane</keyword>
<dbReference type="PANTHER" id="PTHR12560">
    <property type="entry name" value="LONGEVITY ASSURANCE FACTOR 1 LAG1"/>
    <property type="match status" value="1"/>
</dbReference>
<organism evidence="13 14">
    <name type="scientific">Tuber aestivum</name>
    <name type="common">summer truffle</name>
    <dbReference type="NCBI Taxonomy" id="59557"/>
    <lineage>
        <taxon>Eukaryota</taxon>
        <taxon>Fungi</taxon>
        <taxon>Dikarya</taxon>
        <taxon>Ascomycota</taxon>
        <taxon>Pezizomycotina</taxon>
        <taxon>Pezizomycetes</taxon>
        <taxon>Pezizales</taxon>
        <taxon>Tuberaceae</taxon>
        <taxon>Tuber</taxon>
    </lineage>
</organism>
<evidence type="ECO:0000256" key="2">
    <source>
        <dbReference type="ARBA" id="ARBA00009808"/>
    </source>
</evidence>
<dbReference type="Proteomes" id="UP001412239">
    <property type="component" value="Unassembled WGS sequence"/>
</dbReference>
<dbReference type="PROSITE" id="PS50922">
    <property type="entry name" value="TLC"/>
    <property type="match status" value="1"/>
</dbReference>
<evidence type="ECO:0000256" key="3">
    <source>
        <dbReference type="ARBA" id="ARBA00022679"/>
    </source>
</evidence>
<keyword evidence="14" id="KW-1185">Reference proteome</keyword>
<evidence type="ECO:0000256" key="10">
    <source>
        <dbReference type="SAM" id="MobiDB-lite"/>
    </source>
</evidence>
<feature type="transmembrane region" description="Helical" evidence="11">
    <location>
        <begin position="207"/>
        <end position="230"/>
    </location>
</feature>
<dbReference type="PANTHER" id="PTHR12560:SF11">
    <property type="entry name" value="CERAMIDE SYNTHASE LAC1-RELATED"/>
    <property type="match status" value="1"/>
</dbReference>
<reference evidence="13" key="1">
    <citation type="submission" date="2015-10" db="EMBL/GenBank/DDBJ databases">
        <authorList>
            <person name="Regsiter A."/>
            <person name="william w."/>
        </authorList>
    </citation>
    <scope>NUCLEOTIDE SEQUENCE</scope>
    <source>
        <strain evidence="13">Montdore</strain>
    </source>
</reference>
<feature type="transmembrane region" description="Helical" evidence="11">
    <location>
        <begin position="280"/>
        <end position="308"/>
    </location>
</feature>